<organism evidence="1 2">
    <name type="scientific">Rossellomorea vietnamensis</name>
    <dbReference type="NCBI Taxonomy" id="218284"/>
    <lineage>
        <taxon>Bacteria</taxon>
        <taxon>Bacillati</taxon>
        <taxon>Bacillota</taxon>
        <taxon>Bacilli</taxon>
        <taxon>Bacillales</taxon>
        <taxon>Bacillaceae</taxon>
        <taxon>Rossellomorea</taxon>
    </lineage>
</organism>
<evidence type="ECO:0000313" key="1">
    <source>
        <dbReference type="EMBL" id="TYR97945.1"/>
    </source>
</evidence>
<evidence type="ECO:0000313" key="2">
    <source>
        <dbReference type="Proteomes" id="UP000325182"/>
    </source>
</evidence>
<name>A0A5D4MAC5_9BACI</name>
<dbReference type="AlphaFoldDB" id="A0A5D4MAC5"/>
<dbReference type="RefSeq" id="WP_187444463.1">
    <property type="nucleotide sequence ID" value="NZ_VTEG01000015.1"/>
</dbReference>
<dbReference type="Proteomes" id="UP000325182">
    <property type="component" value="Unassembled WGS sequence"/>
</dbReference>
<dbReference type="EMBL" id="VTEG01000015">
    <property type="protein sequence ID" value="TYR97945.1"/>
    <property type="molecule type" value="Genomic_DNA"/>
</dbReference>
<gene>
    <name evidence="1" type="ORF">FZC84_17250</name>
</gene>
<sequence length="62" mass="7348">MKIFLMMQVGAAGEVHEKRQFTKMMYLDRPARYMKNRIPQYDIPRAAGRHDETLKQTNHLPS</sequence>
<proteinExistence type="predicted"/>
<accession>A0A5D4MAC5</accession>
<reference evidence="1 2" key="1">
    <citation type="submission" date="2019-08" db="EMBL/GenBank/DDBJ databases">
        <title>Bacillus genomes from the desert of Cuatro Cienegas, Coahuila.</title>
        <authorList>
            <person name="Olmedo-Alvarez G."/>
        </authorList>
    </citation>
    <scope>NUCLEOTIDE SEQUENCE [LARGE SCALE GENOMIC DNA]</scope>
    <source>
        <strain evidence="1 2">CH128b_4D</strain>
    </source>
</reference>
<protein>
    <submittedName>
        <fullName evidence="1">Uncharacterized protein</fullName>
    </submittedName>
</protein>
<comment type="caution">
    <text evidence="1">The sequence shown here is derived from an EMBL/GenBank/DDBJ whole genome shotgun (WGS) entry which is preliminary data.</text>
</comment>